<dbReference type="RefSeq" id="WP_230741758.1">
    <property type="nucleotide sequence ID" value="NZ_PGCK01000005.1"/>
</dbReference>
<dbReference type="EMBL" id="PGCK01000005">
    <property type="protein sequence ID" value="MCD1294925.1"/>
    <property type="molecule type" value="Genomic_DNA"/>
</dbReference>
<reference evidence="1 2" key="1">
    <citation type="submission" date="2017-11" db="EMBL/GenBank/DDBJ databases">
        <title>Isolation and Characterization of Family Methanocellaceae Species from Potential Methane Hydrate Area Offshore Southwestern Taiwan.</title>
        <authorList>
            <person name="Zhang W.-L."/>
            <person name="Chen W.-C."/>
            <person name="Lai M.-C."/>
            <person name="Chen S.-C."/>
        </authorList>
    </citation>
    <scope>NUCLEOTIDE SEQUENCE [LARGE SCALE GENOMIC DNA]</scope>
    <source>
        <strain evidence="1 2">CWC-04</strain>
    </source>
</reference>
<gene>
    <name evidence="1" type="ORF">CUJ83_07930</name>
</gene>
<evidence type="ECO:0000313" key="1">
    <source>
        <dbReference type="EMBL" id="MCD1294925.1"/>
    </source>
</evidence>
<comment type="caution">
    <text evidence="1">The sequence shown here is derived from an EMBL/GenBank/DDBJ whole genome shotgun (WGS) entry which is preliminary data.</text>
</comment>
<accession>A0AAP2RF31</accession>
<evidence type="ECO:0000313" key="2">
    <source>
        <dbReference type="Proteomes" id="UP001320159"/>
    </source>
</evidence>
<sequence>MPKVEVPEDLHKNVKKFAIDHNLTIKDAYAQLVQFALDQKYDKNSLKKILKDKGSSDNIIVGS</sequence>
<dbReference type="AlphaFoldDB" id="A0AAP2RF31"/>
<protein>
    <submittedName>
        <fullName evidence="1">Uncharacterized protein</fullName>
    </submittedName>
</protein>
<dbReference type="Proteomes" id="UP001320159">
    <property type="component" value="Unassembled WGS sequence"/>
</dbReference>
<name>A0AAP2RF31_9EURY</name>
<organism evidence="1 2">
    <name type="scientific">Methanooceanicella nereidis</name>
    <dbReference type="NCBI Taxonomy" id="2052831"/>
    <lineage>
        <taxon>Archaea</taxon>
        <taxon>Methanobacteriati</taxon>
        <taxon>Methanobacteriota</taxon>
        <taxon>Stenosarchaea group</taxon>
        <taxon>Methanomicrobia</taxon>
        <taxon>Methanocellales</taxon>
        <taxon>Methanocellaceae</taxon>
        <taxon>Methanooceanicella</taxon>
    </lineage>
</organism>
<keyword evidence="2" id="KW-1185">Reference proteome</keyword>
<proteinExistence type="predicted"/>